<name>A0A392R7L1_9FABA</name>
<proteinExistence type="predicted"/>
<organism evidence="1 2">
    <name type="scientific">Trifolium medium</name>
    <dbReference type="NCBI Taxonomy" id="97028"/>
    <lineage>
        <taxon>Eukaryota</taxon>
        <taxon>Viridiplantae</taxon>
        <taxon>Streptophyta</taxon>
        <taxon>Embryophyta</taxon>
        <taxon>Tracheophyta</taxon>
        <taxon>Spermatophyta</taxon>
        <taxon>Magnoliopsida</taxon>
        <taxon>eudicotyledons</taxon>
        <taxon>Gunneridae</taxon>
        <taxon>Pentapetalae</taxon>
        <taxon>rosids</taxon>
        <taxon>fabids</taxon>
        <taxon>Fabales</taxon>
        <taxon>Fabaceae</taxon>
        <taxon>Papilionoideae</taxon>
        <taxon>50 kb inversion clade</taxon>
        <taxon>NPAAA clade</taxon>
        <taxon>Hologalegina</taxon>
        <taxon>IRL clade</taxon>
        <taxon>Trifolieae</taxon>
        <taxon>Trifolium</taxon>
    </lineage>
</organism>
<evidence type="ECO:0000313" key="1">
    <source>
        <dbReference type="EMBL" id="MCI32054.1"/>
    </source>
</evidence>
<sequence>MVTYFVCIVWQSVGKDTLGLRRCEIKDSARKATMREGGRSEIERRFYDVKRSTALQSEDYGDLRTTMV</sequence>
<dbReference type="AlphaFoldDB" id="A0A392R7L1"/>
<keyword evidence="2" id="KW-1185">Reference proteome</keyword>
<dbReference type="EMBL" id="LXQA010192324">
    <property type="protein sequence ID" value="MCI32054.1"/>
    <property type="molecule type" value="Genomic_DNA"/>
</dbReference>
<protein>
    <submittedName>
        <fullName evidence="1">Uncharacterized protein</fullName>
    </submittedName>
</protein>
<evidence type="ECO:0000313" key="2">
    <source>
        <dbReference type="Proteomes" id="UP000265520"/>
    </source>
</evidence>
<accession>A0A392R7L1</accession>
<reference evidence="1 2" key="1">
    <citation type="journal article" date="2018" name="Front. Plant Sci.">
        <title>Red Clover (Trifolium pratense) and Zigzag Clover (T. medium) - A Picture of Genomic Similarities and Differences.</title>
        <authorList>
            <person name="Dluhosova J."/>
            <person name="Istvanek J."/>
            <person name="Nedelnik J."/>
            <person name="Repkova J."/>
        </authorList>
    </citation>
    <scope>NUCLEOTIDE SEQUENCE [LARGE SCALE GENOMIC DNA]</scope>
    <source>
        <strain evidence="2">cv. 10/8</strain>
        <tissue evidence="1">Leaf</tissue>
    </source>
</reference>
<comment type="caution">
    <text evidence="1">The sequence shown here is derived from an EMBL/GenBank/DDBJ whole genome shotgun (WGS) entry which is preliminary data.</text>
</comment>
<dbReference type="Proteomes" id="UP000265520">
    <property type="component" value="Unassembled WGS sequence"/>
</dbReference>
<feature type="non-terminal residue" evidence="1">
    <location>
        <position position="68"/>
    </location>
</feature>